<keyword evidence="5" id="KW-0808">Transferase</keyword>
<evidence type="ECO:0000259" key="14">
    <source>
        <dbReference type="PROSITE" id="PS51044"/>
    </source>
</evidence>
<evidence type="ECO:0000256" key="13">
    <source>
        <dbReference type="PROSITE-ProRule" id="PRU00452"/>
    </source>
</evidence>
<evidence type="ECO:0000256" key="4">
    <source>
        <dbReference type="ARBA" id="ARBA00020923"/>
    </source>
</evidence>
<keyword evidence="6" id="KW-0479">Metal-binding</keyword>
<dbReference type="PANTHER" id="PTHR21330">
    <property type="entry name" value="E3 SUMO-PROTEIN LIGASE NSE2"/>
    <property type="match status" value="1"/>
</dbReference>
<dbReference type="PANTHER" id="PTHR21330:SF1">
    <property type="entry name" value="E3 SUMO-PROTEIN LIGASE NSE2"/>
    <property type="match status" value="1"/>
</dbReference>
<organism evidence="15">
    <name type="scientific">Ornithodoros brasiliensis</name>
    <name type="common">Mouro tick</name>
    <dbReference type="NCBI Taxonomy" id="888526"/>
    <lineage>
        <taxon>Eukaryota</taxon>
        <taxon>Metazoa</taxon>
        <taxon>Ecdysozoa</taxon>
        <taxon>Arthropoda</taxon>
        <taxon>Chelicerata</taxon>
        <taxon>Arachnida</taxon>
        <taxon>Acari</taxon>
        <taxon>Parasitiformes</taxon>
        <taxon>Ixodida</taxon>
        <taxon>Ixodoidea</taxon>
        <taxon>Argasidae</taxon>
        <taxon>Ornithodorinae</taxon>
        <taxon>Ornithodoros</taxon>
    </lineage>
</organism>
<evidence type="ECO:0000256" key="9">
    <source>
        <dbReference type="ARBA" id="ARBA00022833"/>
    </source>
</evidence>
<comment type="pathway">
    <text evidence="2">Protein modification; protein sumoylation.</text>
</comment>
<dbReference type="GO" id="GO:0016925">
    <property type="term" value="P:protein sumoylation"/>
    <property type="evidence" value="ECO:0007669"/>
    <property type="project" value="UniProtKB-UniPathway"/>
</dbReference>
<dbReference type="GO" id="GO:0000724">
    <property type="term" value="P:double-strand break repair via homologous recombination"/>
    <property type="evidence" value="ECO:0007669"/>
    <property type="project" value="InterPro"/>
</dbReference>
<dbReference type="InterPro" id="IPR013083">
    <property type="entry name" value="Znf_RING/FYVE/PHD"/>
</dbReference>
<dbReference type="Pfam" id="PF11789">
    <property type="entry name" value="zf-Nse"/>
    <property type="match status" value="1"/>
</dbReference>
<name>A0A1D2AJ37_ORNBR</name>
<evidence type="ECO:0000256" key="12">
    <source>
        <dbReference type="ARBA" id="ARBA00032533"/>
    </source>
</evidence>
<evidence type="ECO:0000256" key="8">
    <source>
        <dbReference type="ARBA" id="ARBA00022786"/>
    </source>
</evidence>
<evidence type="ECO:0000256" key="2">
    <source>
        <dbReference type="ARBA" id="ARBA00004718"/>
    </source>
</evidence>
<comment type="similarity">
    <text evidence="3">Belongs to the NSE2 family.</text>
</comment>
<evidence type="ECO:0000256" key="10">
    <source>
        <dbReference type="ARBA" id="ARBA00023242"/>
    </source>
</evidence>
<feature type="domain" description="SP-RING-type" evidence="14">
    <location>
        <begin position="127"/>
        <end position="186"/>
    </location>
</feature>
<dbReference type="UniPathway" id="UPA00886"/>
<comment type="subcellular location">
    <subcellularLocation>
        <location evidence="1">Nucleus</location>
    </subcellularLocation>
</comment>
<feature type="non-terminal residue" evidence="15">
    <location>
        <position position="1"/>
    </location>
</feature>
<dbReference type="GO" id="GO:0005634">
    <property type="term" value="C:nucleus"/>
    <property type="evidence" value="ECO:0007669"/>
    <property type="project" value="UniProtKB-SubCell"/>
</dbReference>
<evidence type="ECO:0000256" key="7">
    <source>
        <dbReference type="ARBA" id="ARBA00022771"/>
    </source>
</evidence>
<proteinExistence type="inferred from homology"/>
<sequence length="186" mass="21109">LEIAVQDLTSLKVPFTEAKDAVRSLANEIRETHSGDEMLECFETLKDHMVNIINIEQDAKSLLDAADAVKQQALSDRGSDVQWKNVLSQRFDTVHATLKDPRHQRSYKDLLQTIGTEEEEGSRTRQSDVDIQVSDENRVWKDPITQANVKVPVKNSICGHIYDKESIGHYMKTTRNPRCPFVGCNN</sequence>
<dbReference type="InterPro" id="IPR004181">
    <property type="entry name" value="Znf_MIZ"/>
</dbReference>
<dbReference type="AlphaFoldDB" id="A0A1D2AJ37"/>
<accession>A0A1D2AJ37</accession>
<dbReference type="PROSITE" id="PS51044">
    <property type="entry name" value="ZF_SP_RING"/>
    <property type="match status" value="1"/>
</dbReference>
<evidence type="ECO:0000256" key="11">
    <source>
        <dbReference type="ARBA" id="ARBA00031731"/>
    </source>
</evidence>
<keyword evidence="9" id="KW-0862">Zinc</keyword>
<keyword evidence="10" id="KW-0539">Nucleus</keyword>
<keyword evidence="7 13" id="KW-0863">Zinc-finger</keyword>
<dbReference type="GO" id="GO:0030915">
    <property type="term" value="C:Smc5-Smc6 complex"/>
    <property type="evidence" value="ECO:0007669"/>
    <property type="project" value="InterPro"/>
</dbReference>
<evidence type="ECO:0000256" key="3">
    <source>
        <dbReference type="ARBA" id="ARBA00008212"/>
    </source>
</evidence>
<dbReference type="GO" id="GO:0008270">
    <property type="term" value="F:zinc ion binding"/>
    <property type="evidence" value="ECO:0007669"/>
    <property type="project" value="UniProtKB-KW"/>
</dbReference>
<dbReference type="GO" id="GO:0061665">
    <property type="term" value="F:SUMO ligase activity"/>
    <property type="evidence" value="ECO:0007669"/>
    <property type="project" value="TreeGrafter"/>
</dbReference>
<evidence type="ECO:0000313" key="15">
    <source>
        <dbReference type="EMBL" id="JAT79232.1"/>
    </source>
</evidence>
<keyword evidence="8" id="KW-0833">Ubl conjugation pathway</keyword>
<protein>
    <recommendedName>
        <fullName evidence="4">E3 SUMO-protein ligase NSE2</fullName>
    </recommendedName>
    <alternativeName>
        <fullName evidence="11">E3 SUMO-protein transferase NSE2</fullName>
    </alternativeName>
    <alternativeName>
        <fullName evidence="12">Non-structural maintenance of chromosomes element 2 homolog</fullName>
    </alternativeName>
</protein>
<dbReference type="SUPFAM" id="SSF57850">
    <property type="entry name" value="RING/U-box"/>
    <property type="match status" value="1"/>
</dbReference>
<dbReference type="InterPro" id="IPR026846">
    <property type="entry name" value="Nse2(Mms21)"/>
</dbReference>
<evidence type="ECO:0000256" key="6">
    <source>
        <dbReference type="ARBA" id="ARBA00022723"/>
    </source>
</evidence>
<dbReference type="EMBL" id="GETE01000165">
    <property type="protein sequence ID" value="JAT79232.1"/>
    <property type="molecule type" value="Transcribed_RNA"/>
</dbReference>
<feature type="non-terminal residue" evidence="15">
    <location>
        <position position="186"/>
    </location>
</feature>
<dbReference type="Gene3D" id="3.30.40.10">
    <property type="entry name" value="Zinc/RING finger domain, C3HC4 (zinc finger)"/>
    <property type="match status" value="1"/>
</dbReference>
<dbReference type="CDD" id="cd16651">
    <property type="entry name" value="SPL-RING_NSE2"/>
    <property type="match status" value="1"/>
</dbReference>
<reference evidence="15" key="1">
    <citation type="submission" date="2016-07" db="EMBL/GenBank/DDBJ databases">
        <title>Salivary Glands transcriptome analysis on engorged females of Ornithodoros brasiliensis (Acari:Argasidae).</title>
        <authorList>
            <person name="Simons S.M."/>
            <person name="Carvalho E."/>
            <person name="Junqueira-de-Azevedo I."/>
            <person name="Ho P.L."/>
            <person name="Giovanni D."/>
            <person name="Mendonca R."/>
            <person name="Onofrio V."/>
            <person name="Landulfo G."/>
            <person name="Ramirez D."/>
            <person name="Barros-Battesti D."/>
        </authorList>
    </citation>
    <scope>NUCLEOTIDE SEQUENCE</scope>
    <source>
        <strain evidence="15">Female</strain>
        <tissue evidence="15">Salivary gland</tissue>
    </source>
</reference>
<evidence type="ECO:0000256" key="5">
    <source>
        <dbReference type="ARBA" id="ARBA00022679"/>
    </source>
</evidence>
<evidence type="ECO:0000256" key="1">
    <source>
        <dbReference type="ARBA" id="ARBA00004123"/>
    </source>
</evidence>